<dbReference type="AlphaFoldDB" id="A0A7W9HDD8"/>
<comment type="caution">
    <text evidence="2">The sequence shown here is derived from an EMBL/GenBank/DDBJ whole genome shotgun (WGS) entry which is preliminary data.</text>
</comment>
<protein>
    <submittedName>
        <fullName evidence="2">Uncharacterized protein</fullName>
    </submittedName>
</protein>
<feature type="region of interest" description="Disordered" evidence="1">
    <location>
        <begin position="117"/>
        <end position="147"/>
    </location>
</feature>
<keyword evidence="3" id="KW-1185">Reference proteome</keyword>
<sequence length="147" mass="15432">MTVWVGGLPVAAGFVYGAGDVYYEGNVSTTAAPTQAQHLTRKDYVDSRVSPAPVTLTDAPTIATNAALGNHFRVTLQGNRTLGTPTNPTDGKRITWELIQDATGNRTLTRSSAFVVGSTIPPPCSPPRRTSVTSSPRSTTHPPPSGT</sequence>
<proteinExistence type="predicted"/>
<dbReference type="Proteomes" id="UP000590647">
    <property type="component" value="Unassembled WGS sequence"/>
</dbReference>
<evidence type="ECO:0000313" key="2">
    <source>
        <dbReference type="EMBL" id="MBB5800160.1"/>
    </source>
</evidence>
<gene>
    <name evidence="2" type="ORF">HDA41_008124</name>
</gene>
<dbReference type="EMBL" id="JACHNE010000001">
    <property type="protein sequence ID" value="MBB5800160.1"/>
    <property type="molecule type" value="Genomic_DNA"/>
</dbReference>
<dbReference type="RefSeq" id="WP_184992939.1">
    <property type="nucleotide sequence ID" value="NZ_JACHNE010000001.1"/>
</dbReference>
<accession>A0A7W9HDD8</accession>
<feature type="compositionally biased region" description="Low complexity" evidence="1">
    <location>
        <begin position="127"/>
        <end position="140"/>
    </location>
</feature>
<evidence type="ECO:0000256" key="1">
    <source>
        <dbReference type="SAM" id="MobiDB-lite"/>
    </source>
</evidence>
<reference evidence="2 3" key="1">
    <citation type="submission" date="2020-08" db="EMBL/GenBank/DDBJ databases">
        <title>Sequencing the genomes of 1000 actinobacteria strains.</title>
        <authorList>
            <person name="Klenk H.-P."/>
        </authorList>
    </citation>
    <scope>NUCLEOTIDE SEQUENCE [LARGE SCALE GENOMIC DNA]</scope>
    <source>
        <strain evidence="2 3">DSM 40084</strain>
    </source>
</reference>
<organism evidence="2 3">
    <name type="scientific">Streptomyces caelestis</name>
    <dbReference type="NCBI Taxonomy" id="36816"/>
    <lineage>
        <taxon>Bacteria</taxon>
        <taxon>Bacillati</taxon>
        <taxon>Actinomycetota</taxon>
        <taxon>Actinomycetes</taxon>
        <taxon>Kitasatosporales</taxon>
        <taxon>Streptomycetaceae</taxon>
        <taxon>Streptomyces</taxon>
    </lineage>
</organism>
<name>A0A7W9HDD8_9ACTN</name>
<evidence type="ECO:0000313" key="3">
    <source>
        <dbReference type="Proteomes" id="UP000590647"/>
    </source>
</evidence>